<evidence type="ECO:0000313" key="1">
    <source>
        <dbReference type="EMBL" id="ACV28330.1"/>
    </source>
</evidence>
<reference evidence="1 2" key="1">
    <citation type="journal article" date="2009" name="Stand. Genomic Sci.">
        <title>Complete genome sequence of Anaerococcus prevotii type strain (PC1).</title>
        <authorList>
            <person name="Labutti K."/>
            <person name="Pukall R."/>
            <person name="Steenblock K."/>
            <person name="Glavina Del Rio T."/>
            <person name="Tice H."/>
            <person name="Copeland A."/>
            <person name="Cheng J.F."/>
            <person name="Lucas S."/>
            <person name="Chen F."/>
            <person name="Nolan M."/>
            <person name="Bruce D."/>
            <person name="Goodwin L."/>
            <person name="Pitluck S."/>
            <person name="Ivanova N."/>
            <person name="Mavromatis K."/>
            <person name="Ovchinnikova G."/>
            <person name="Pati A."/>
            <person name="Chen A."/>
            <person name="Palaniappan K."/>
            <person name="Land M."/>
            <person name="Hauser L."/>
            <person name="Chang Y.J."/>
            <person name="Jeffries C.D."/>
            <person name="Chain P."/>
            <person name="Saunders E."/>
            <person name="Brettin T."/>
            <person name="Detter J.C."/>
            <person name="Han C."/>
            <person name="Goker M."/>
            <person name="Bristow J."/>
            <person name="Eisen J.A."/>
            <person name="Markowitz V."/>
            <person name="Hugenholtz P."/>
            <person name="Kyrpides N.C."/>
            <person name="Klenk H.P."/>
            <person name="Lapidus A."/>
        </authorList>
    </citation>
    <scope>NUCLEOTIDE SEQUENCE [LARGE SCALE GENOMIC DNA]</scope>
    <source>
        <strain evidence="2">ATCC 9321 / DSM 20548 / JCM 6508 / NCTC 11806 / PC1</strain>
    </source>
</reference>
<dbReference type="Proteomes" id="UP000002294">
    <property type="component" value="Chromosome"/>
</dbReference>
<dbReference type="EMBL" id="CP001708">
    <property type="protein sequence ID" value="ACV28330.1"/>
    <property type="molecule type" value="Genomic_DNA"/>
</dbReference>
<evidence type="ECO:0008006" key="3">
    <source>
        <dbReference type="Google" id="ProtNLM"/>
    </source>
</evidence>
<proteinExistence type="predicted"/>
<dbReference type="KEGG" id="apr:Apre_0279"/>
<gene>
    <name evidence="1" type="ordered locus">Apre_0279</name>
</gene>
<accession>C7RFR9</accession>
<dbReference type="OrthoDB" id="9912210at2"/>
<dbReference type="RefSeq" id="WP_015777243.1">
    <property type="nucleotide sequence ID" value="NC_013171.1"/>
</dbReference>
<organism evidence="1 2">
    <name type="scientific">Anaerococcus prevotii (strain ATCC 9321 / DSM 20548 / JCM 6508 / NCTC 11806 / PC1)</name>
    <name type="common">Peptostreptococcus prevotii</name>
    <name type="synonym">Peptococcus prevotii</name>
    <dbReference type="NCBI Taxonomy" id="525919"/>
    <lineage>
        <taxon>Bacteria</taxon>
        <taxon>Bacillati</taxon>
        <taxon>Bacillota</taxon>
        <taxon>Tissierellia</taxon>
        <taxon>Tissierellales</taxon>
        <taxon>Peptoniphilaceae</taxon>
        <taxon>Anaerococcus</taxon>
    </lineage>
</organism>
<evidence type="ECO:0000313" key="2">
    <source>
        <dbReference type="Proteomes" id="UP000002294"/>
    </source>
</evidence>
<keyword evidence="2" id="KW-1185">Reference proteome</keyword>
<dbReference type="HOGENOM" id="CLU_2379967_0_0_9"/>
<dbReference type="AlphaFoldDB" id="C7RFR9"/>
<protein>
    <recommendedName>
        <fullName evidence="3">Bacteriocin immunity protein</fullName>
    </recommendedName>
</protein>
<name>C7RFR9_ANAPD</name>
<sequence>MEKLNEENLDRIIDELLKDDEISTEEKKILFRYKKNYDKSFMNRVHYLKEDLSILNLEKGIAKGLNPNVFNLYRELIRQHPKTGPASIFNGLIK</sequence>